<gene>
    <name evidence="2" type="ORF">ACET3X_008761</name>
</gene>
<accession>A0ABR3UBT8</accession>
<dbReference type="Proteomes" id="UP001578633">
    <property type="component" value="Chromosome 8"/>
</dbReference>
<keyword evidence="3" id="KW-1185">Reference proteome</keyword>
<keyword evidence="1" id="KW-0732">Signal</keyword>
<feature type="signal peptide" evidence="1">
    <location>
        <begin position="1"/>
        <end position="15"/>
    </location>
</feature>
<dbReference type="EMBL" id="JBHGVX010000008">
    <property type="protein sequence ID" value="KAL1793779.1"/>
    <property type="molecule type" value="Genomic_DNA"/>
</dbReference>
<evidence type="ECO:0008006" key="4">
    <source>
        <dbReference type="Google" id="ProtNLM"/>
    </source>
</evidence>
<dbReference type="PANTHER" id="PTHR43346">
    <property type="entry name" value="LIGAND BINDING DOMAIN PROTEIN, PUTATIVE (AFU_ORTHOLOGUE AFUA_6G14370)-RELATED"/>
    <property type="match status" value="1"/>
</dbReference>
<evidence type="ECO:0000256" key="1">
    <source>
        <dbReference type="SAM" id="SignalP"/>
    </source>
</evidence>
<evidence type="ECO:0000313" key="3">
    <source>
        <dbReference type="Proteomes" id="UP001578633"/>
    </source>
</evidence>
<dbReference type="Gene3D" id="2.60.120.10">
    <property type="entry name" value="Jelly Rolls"/>
    <property type="match status" value="2"/>
</dbReference>
<dbReference type="CDD" id="cd20281">
    <property type="entry name" value="cupin_QDO_C"/>
    <property type="match status" value="1"/>
</dbReference>
<dbReference type="SUPFAM" id="SSF51182">
    <property type="entry name" value="RmlC-like cupins"/>
    <property type="match status" value="1"/>
</dbReference>
<reference evidence="2 3" key="1">
    <citation type="submission" date="2024-09" db="EMBL/GenBank/DDBJ databases">
        <title>T2T genomes of carrot and Alternaria dauci and their utility for understanding host-pathogen interaction during carrot leaf blight disease.</title>
        <authorList>
            <person name="Liu W."/>
            <person name="Xu S."/>
            <person name="Ou C."/>
            <person name="Liu X."/>
            <person name="Zhuang F."/>
            <person name="Deng X.W."/>
        </authorList>
    </citation>
    <scope>NUCLEOTIDE SEQUENCE [LARGE SCALE GENOMIC DNA]</scope>
    <source>
        <strain evidence="2 3">A2016</strain>
    </source>
</reference>
<comment type="caution">
    <text evidence="2">The sequence shown here is derived from an EMBL/GenBank/DDBJ whole genome shotgun (WGS) entry which is preliminary data.</text>
</comment>
<dbReference type="InterPro" id="IPR014710">
    <property type="entry name" value="RmlC-like_jellyroll"/>
</dbReference>
<organism evidence="2 3">
    <name type="scientific">Alternaria dauci</name>
    <dbReference type="NCBI Taxonomy" id="48095"/>
    <lineage>
        <taxon>Eukaryota</taxon>
        <taxon>Fungi</taxon>
        <taxon>Dikarya</taxon>
        <taxon>Ascomycota</taxon>
        <taxon>Pezizomycotina</taxon>
        <taxon>Dothideomycetes</taxon>
        <taxon>Pleosporomycetidae</taxon>
        <taxon>Pleosporales</taxon>
        <taxon>Pleosporineae</taxon>
        <taxon>Pleosporaceae</taxon>
        <taxon>Alternaria</taxon>
        <taxon>Alternaria sect. Porri</taxon>
    </lineage>
</organism>
<dbReference type="GeneID" id="96089083"/>
<dbReference type="InterPro" id="IPR052538">
    <property type="entry name" value="Flavonoid_dioxygenase-like"/>
</dbReference>
<protein>
    <recommendedName>
        <fullName evidence="4">Quercetin 2,3-dioxygenase</fullName>
    </recommendedName>
</protein>
<dbReference type="InterPro" id="IPR011051">
    <property type="entry name" value="RmlC_Cupin_sf"/>
</dbReference>
<dbReference type="RefSeq" id="XP_069304363.1">
    <property type="nucleotide sequence ID" value="XM_069454969.1"/>
</dbReference>
<proteinExistence type="predicted"/>
<evidence type="ECO:0000313" key="2">
    <source>
        <dbReference type="EMBL" id="KAL1793779.1"/>
    </source>
</evidence>
<dbReference type="CDD" id="cd02215">
    <property type="entry name" value="cupin_QDO_N_C"/>
    <property type="match status" value="1"/>
</dbReference>
<dbReference type="PANTHER" id="PTHR43346:SF1">
    <property type="entry name" value="QUERCETIN 2,3-DIOXYGENASE-RELATED"/>
    <property type="match status" value="1"/>
</dbReference>
<name>A0ABR3UBT8_9PLEO</name>
<sequence>MLLASIATLVGLAAGLPSSSHARAVGDLIVTKVPEYVRPYVVRAYTLDGYRVGSQVYRFPVTGPSSNYAFTLISTAAPSSEALGVLPHIHKTHYENFYCLRGRFALWANKDNATAGRILTPGDYGAVPQDTTHSFQLLDPFVELLGVISPGGFEDLFYFLANENYTSVTNSPFPQGNFTESSGDSSVITTLESFDVFAQLEFSPPMNFGANGATEEDAIWHSGANELASDAETPFFIANGYGPKYLAGDKDSYYTIIEPFITSQQSEGNFTEGTMTLSKPVAGAKPATYSVPGHTALEVVDGLVSVSIGAFETTQLAIGDVAFIPANTTFSFWGESSYSKVLYVGAGNDTVDSRIMKNAAGWTGVTWPQ</sequence>
<feature type="chain" id="PRO_5045319851" description="Quercetin 2,3-dioxygenase" evidence="1">
    <location>
        <begin position="16"/>
        <end position="369"/>
    </location>
</feature>